<reference evidence="1" key="1">
    <citation type="journal article" date="2007" name="PLoS Biol.">
        <title>Rate of evolution in brain-expressed genes in humans and other primates.</title>
        <authorList>
            <person name="Wang H.-Y."/>
            <person name="Chien H.-C."/>
            <person name="Osada N."/>
            <person name="Hashimoto K."/>
            <person name="Sugano S."/>
            <person name="Gojobori T."/>
            <person name="Chou C.-K."/>
            <person name="Tsai S.-F."/>
            <person name="Wu C.-I."/>
            <person name="Shen C.-K.J."/>
        </authorList>
    </citation>
    <scope>NUCLEOTIDE SEQUENCE</scope>
</reference>
<protein>
    <submittedName>
        <fullName evidence="1">Macaca fascicularis brain cDNA clone: QflA-16483, similar to human ring finger protein 31 (RNF31), mRNA, RefSeq: NM_017999.3</fullName>
    </submittedName>
</protein>
<accession>I7GBD8</accession>
<sequence>MRQQLCCVPYVSDLGWPSLPAWWWIPEMLAFACNPFSRGILCWPLPRVMSGTVFTVPSATRALAGCV</sequence>
<evidence type="ECO:0000313" key="1">
    <source>
        <dbReference type="EMBL" id="BAE89116.1"/>
    </source>
</evidence>
<proteinExistence type="evidence at transcript level"/>
<organism evidence="1">
    <name type="scientific">Macaca fascicularis</name>
    <name type="common">Crab-eating macaque</name>
    <name type="synonym">Cynomolgus monkey</name>
    <dbReference type="NCBI Taxonomy" id="9541"/>
    <lineage>
        <taxon>Eukaryota</taxon>
        <taxon>Metazoa</taxon>
        <taxon>Chordata</taxon>
        <taxon>Craniata</taxon>
        <taxon>Vertebrata</taxon>
        <taxon>Euteleostomi</taxon>
        <taxon>Mammalia</taxon>
        <taxon>Eutheria</taxon>
        <taxon>Euarchontoglires</taxon>
        <taxon>Primates</taxon>
        <taxon>Haplorrhini</taxon>
        <taxon>Catarrhini</taxon>
        <taxon>Cercopithecidae</taxon>
        <taxon>Cercopithecinae</taxon>
        <taxon>Macaca</taxon>
    </lineage>
</organism>
<dbReference type="AlphaFoldDB" id="I7GBD8"/>
<name>I7GBD8_MACFA</name>
<dbReference type="EMBL" id="AB172054">
    <property type="protein sequence ID" value="BAE89116.1"/>
    <property type="molecule type" value="mRNA"/>
</dbReference>